<feature type="active site" description="Charge relay system" evidence="5">
    <location>
        <position position="481"/>
    </location>
</feature>
<comment type="caution">
    <text evidence="10">The sequence shown here is derived from an EMBL/GenBank/DDBJ whole genome shotgun (WGS) entry which is preliminary data.</text>
</comment>
<proteinExistence type="inferred from homology"/>
<keyword evidence="11" id="KW-1185">Reference proteome</keyword>
<feature type="chain" id="PRO_5032803743" evidence="8">
    <location>
        <begin position="21"/>
        <end position="554"/>
    </location>
</feature>
<dbReference type="Proteomes" id="UP000553034">
    <property type="component" value="Unassembled WGS sequence"/>
</dbReference>
<evidence type="ECO:0000256" key="3">
    <source>
        <dbReference type="ARBA" id="ARBA00022801"/>
    </source>
</evidence>
<dbReference type="PANTHER" id="PTHR43399">
    <property type="entry name" value="SUBTILISIN-RELATED"/>
    <property type="match status" value="1"/>
</dbReference>
<dbReference type="SUPFAM" id="SSF52743">
    <property type="entry name" value="Subtilisin-like"/>
    <property type="match status" value="1"/>
</dbReference>
<evidence type="ECO:0000256" key="7">
    <source>
        <dbReference type="SAM" id="Coils"/>
    </source>
</evidence>
<dbReference type="PROSITE" id="PS00138">
    <property type="entry name" value="SUBTILASE_SER"/>
    <property type="match status" value="1"/>
</dbReference>
<reference evidence="10 11" key="1">
    <citation type="submission" date="2020-08" db="EMBL/GenBank/DDBJ databases">
        <title>Genomic Encyclopedia of Type Strains, Phase IV (KMG-IV): sequencing the most valuable type-strain genomes for metagenomic binning, comparative biology and taxonomic classification.</title>
        <authorList>
            <person name="Goeker M."/>
        </authorList>
    </citation>
    <scope>NUCLEOTIDE SEQUENCE [LARGE SCALE GENOMIC DNA]</scope>
    <source>
        <strain evidence="10 11">DSM 29568</strain>
    </source>
</reference>
<feature type="active site" description="Charge relay system" evidence="5">
    <location>
        <position position="91"/>
    </location>
</feature>
<evidence type="ECO:0000256" key="1">
    <source>
        <dbReference type="ARBA" id="ARBA00011073"/>
    </source>
</evidence>
<dbReference type="RefSeq" id="WP_183476556.1">
    <property type="nucleotide sequence ID" value="NZ_JACIFO010000002.1"/>
</dbReference>
<dbReference type="InterPro" id="IPR023828">
    <property type="entry name" value="Peptidase_S8_Ser-AS"/>
</dbReference>
<gene>
    <name evidence="10" type="ORF">GGR32_000732</name>
</gene>
<feature type="active site" description="Charge relay system" evidence="5">
    <location>
        <position position="310"/>
    </location>
</feature>
<comment type="similarity">
    <text evidence="1 5 6">Belongs to the peptidase S8 family.</text>
</comment>
<dbReference type="InterPro" id="IPR000209">
    <property type="entry name" value="Peptidase_S8/S53_dom"/>
</dbReference>
<dbReference type="InterPro" id="IPR051048">
    <property type="entry name" value="Peptidase_S8/S53_subtilisin"/>
</dbReference>
<organism evidence="10 11">
    <name type="scientific">Mesonia hippocampi</name>
    <dbReference type="NCBI Taxonomy" id="1628250"/>
    <lineage>
        <taxon>Bacteria</taxon>
        <taxon>Pseudomonadati</taxon>
        <taxon>Bacteroidota</taxon>
        <taxon>Flavobacteriia</taxon>
        <taxon>Flavobacteriales</taxon>
        <taxon>Flavobacteriaceae</taxon>
        <taxon>Mesonia</taxon>
    </lineage>
</organism>
<sequence length="554" mass="61375">MKKILLKPLLAAAIIAFATACGTSGPVITSTPIENIDTQVLKTTPLNEEQLKDWWHQDLAQDTIPGMSIYKAYQEIIKNQEGKTVIVGVIDSGIDIEHEDLKNVLWVNEGEIPGNGIDDDKNGYIDDIHGWNFLGNTIEENMEYVRIIRDFEKKFEGKTESQIAAADKKAFQTYQRALKEFEKEYTETEQSIDFYKGLADKINASNKLMLEKTGKKELTKENLAAYEPQGAEELEAKSFLLNMINNLGSIEAAAERLTGATEYFQSRLDTHFNKNLYGRKTNDNIHDINDKYYGNGDVDGPDPKKEDAKHGTHVAGIIAAQRNNNIGMDGVANNVKIMALRAVPDGDEYDKDIALAIRYAVDNGAKVLNTSFGKYFSTNPEWVIDAIKYAEKHDVLIVNAAGNDATNLDEKQVYPNDQTPENPVEISNNVLTVGASNYDYGTDLIATFSNYGKENVDVFAPGTKIYATTPLNTYEFLQGTSMASPAVAGIAAMIRSYFPKLSAKQVKEVIMESGLWLDTQVIVPGQEDVKAFSELSKSGRLANLYNALILASKK</sequence>
<protein>
    <submittedName>
        <fullName evidence="10">Subtilisin family serine protease</fullName>
    </submittedName>
</protein>
<evidence type="ECO:0000256" key="5">
    <source>
        <dbReference type="PROSITE-ProRule" id="PRU01240"/>
    </source>
</evidence>
<feature type="domain" description="Peptidase S8/S53" evidence="9">
    <location>
        <begin position="82"/>
        <end position="513"/>
    </location>
</feature>
<dbReference type="InterPro" id="IPR022398">
    <property type="entry name" value="Peptidase_S8_His-AS"/>
</dbReference>
<evidence type="ECO:0000256" key="6">
    <source>
        <dbReference type="RuleBase" id="RU003355"/>
    </source>
</evidence>
<dbReference type="PROSITE" id="PS00136">
    <property type="entry name" value="SUBTILASE_ASP"/>
    <property type="match status" value="1"/>
</dbReference>
<dbReference type="Gene3D" id="3.40.50.200">
    <property type="entry name" value="Peptidase S8/S53 domain"/>
    <property type="match status" value="2"/>
</dbReference>
<dbReference type="PROSITE" id="PS51257">
    <property type="entry name" value="PROKAR_LIPOPROTEIN"/>
    <property type="match status" value="1"/>
</dbReference>
<dbReference type="PROSITE" id="PS00137">
    <property type="entry name" value="SUBTILASE_HIS"/>
    <property type="match status" value="1"/>
</dbReference>
<evidence type="ECO:0000313" key="10">
    <source>
        <dbReference type="EMBL" id="MBB4118458.1"/>
    </source>
</evidence>
<keyword evidence="3 5" id="KW-0378">Hydrolase</keyword>
<dbReference type="CDD" id="cd07483">
    <property type="entry name" value="Peptidases_S8_Subtilisin_Novo-like"/>
    <property type="match status" value="1"/>
</dbReference>
<accession>A0A840EJY2</accession>
<dbReference type="AlphaFoldDB" id="A0A840EJY2"/>
<dbReference type="InterPro" id="IPR017308">
    <property type="entry name" value="Pept_S8_subtilisin_bacteroid"/>
</dbReference>
<feature type="signal peptide" evidence="8">
    <location>
        <begin position="1"/>
        <end position="20"/>
    </location>
</feature>
<dbReference type="Pfam" id="PF00082">
    <property type="entry name" value="Peptidase_S8"/>
    <property type="match status" value="1"/>
</dbReference>
<dbReference type="InterPro" id="IPR034080">
    <property type="entry name" value="Protease_P7-like_dom"/>
</dbReference>
<dbReference type="InterPro" id="IPR036852">
    <property type="entry name" value="Peptidase_S8/S53_dom_sf"/>
</dbReference>
<keyword evidence="4 5" id="KW-0720">Serine protease</keyword>
<keyword evidence="8" id="KW-0732">Signal</keyword>
<dbReference type="PANTHER" id="PTHR43399:SF4">
    <property type="entry name" value="CELL WALL-ASSOCIATED PROTEASE"/>
    <property type="match status" value="1"/>
</dbReference>
<dbReference type="InterPro" id="IPR023827">
    <property type="entry name" value="Peptidase_S8_Asp-AS"/>
</dbReference>
<dbReference type="PRINTS" id="PR00723">
    <property type="entry name" value="SUBTILISIN"/>
</dbReference>
<feature type="coiled-coil region" evidence="7">
    <location>
        <begin position="171"/>
        <end position="198"/>
    </location>
</feature>
<dbReference type="PROSITE" id="PS51892">
    <property type="entry name" value="SUBTILASE"/>
    <property type="match status" value="1"/>
</dbReference>
<dbReference type="GO" id="GO:0006508">
    <property type="term" value="P:proteolysis"/>
    <property type="evidence" value="ECO:0007669"/>
    <property type="project" value="UniProtKB-KW"/>
</dbReference>
<evidence type="ECO:0000256" key="8">
    <source>
        <dbReference type="SAM" id="SignalP"/>
    </source>
</evidence>
<dbReference type="EMBL" id="JACIFO010000002">
    <property type="protein sequence ID" value="MBB4118458.1"/>
    <property type="molecule type" value="Genomic_DNA"/>
</dbReference>
<evidence type="ECO:0000256" key="4">
    <source>
        <dbReference type="ARBA" id="ARBA00022825"/>
    </source>
</evidence>
<evidence type="ECO:0000313" key="11">
    <source>
        <dbReference type="Proteomes" id="UP000553034"/>
    </source>
</evidence>
<dbReference type="InterPro" id="IPR015500">
    <property type="entry name" value="Peptidase_S8_subtilisin-rel"/>
</dbReference>
<name>A0A840EJY2_9FLAO</name>
<evidence type="ECO:0000259" key="9">
    <source>
        <dbReference type="Pfam" id="PF00082"/>
    </source>
</evidence>
<keyword evidence="2 5" id="KW-0645">Protease</keyword>
<dbReference type="GO" id="GO:0004252">
    <property type="term" value="F:serine-type endopeptidase activity"/>
    <property type="evidence" value="ECO:0007669"/>
    <property type="project" value="UniProtKB-UniRule"/>
</dbReference>
<keyword evidence="7" id="KW-0175">Coiled coil</keyword>
<dbReference type="PIRSF" id="PIRSF037892">
    <property type="entry name" value="Subtilisin_rel_SRU_0565"/>
    <property type="match status" value="1"/>
</dbReference>
<evidence type="ECO:0000256" key="2">
    <source>
        <dbReference type="ARBA" id="ARBA00022670"/>
    </source>
</evidence>